<name>A0A1B2JBI5_PICPA</name>
<dbReference type="FunFam" id="3.40.640.10:FF:000111">
    <property type="entry name" value="Cystathionine gamma-synthase"/>
    <property type="match status" value="1"/>
</dbReference>
<comment type="similarity">
    <text evidence="9">Belongs to the trans-sulfuration enzymes family. MET7 subfamily.</text>
</comment>
<dbReference type="InterPro" id="IPR015421">
    <property type="entry name" value="PyrdxlP-dep_Trfase_major"/>
</dbReference>
<evidence type="ECO:0000313" key="14">
    <source>
        <dbReference type="EMBL" id="ANZ75342.1"/>
    </source>
</evidence>
<evidence type="ECO:0000256" key="5">
    <source>
        <dbReference type="ARBA" id="ARBA00023167"/>
    </source>
</evidence>
<evidence type="ECO:0000256" key="4">
    <source>
        <dbReference type="ARBA" id="ARBA00022898"/>
    </source>
</evidence>
<keyword evidence="3" id="KW-0808">Transferase</keyword>
<dbReference type="GO" id="GO:0003962">
    <property type="term" value="F:cystathionine gamma-synthase activity"/>
    <property type="evidence" value="ECO:0007669"/>
    <property type="project" value="UniProtKB-EC"/>
</dbReference>
<keyword evidence="5" id="KW-0486">Methionine biosynthesis</keyword>
<dbReference type="InterPro" id="IPR051750">
    <property type="entry name" value="Trans-sulfuration_enzymes"/>
</dbReference>
<dbReference type="InterPro" id="IPR015422">
    <property type="entry name" value="PyrdxlP-dep_Trfase_small"/>
</dbReference>
<comment type="pathway">
    <text evidence="8">Amino-acid biosynthesis; L-methionine biosynthesis via de novo pathway; L-cystathionine from O-succinyl-L-homoserine: step 1/1.</text>
</comment>
<keyword evidence="2" id="KW-0028">Amino-acid biosynthesis</keyword>
<proteinExistence type="inferred from homology"/>
<dbReference type="SUPFAM" id="SSF53383">
    <property type="entry name" value="PLP-dependent transferases"/>
    <property type="match status" value="1"/>
</dbReference>
<dbReference type="OrthoDB" id="10047078at2759"/>
<dbReference type="Gene3D" id="3.90.1150.10">
    <property type="entry name" value="Aspartate Aminotransferase, domain 1"/>
    <property type="match status" value="1"/>
</dbReference>
<dbReference type="GO" id="GO:0019346">
    <property type="term" value="P:transsulfuration"/>
    <property type="evidence" value="ECO:0007669"/>
    <property type="project" value="InterPro"/>
</dbReference>
<gene>
    <name evidence="14" type="primary">STR2</name>
    <name evidence="14" type="ORF">ATY40_BA7502401</name>
</gene>
<evidence type="ECO:0000256" key="11">
    <source>
        <dbReference type="ARBA" id="ARBA00083849"/>
    </source>
</evidence>
<keyword evidence="15" id="KW-1185">Reference proteome</keyword>
<protein>
    <recommendedName>
        <fullName evidence="10">cystathionine gamma-synthase</fullName>
        <ecNumber evidence="10">2.5.1.48</ecNumber>
    </recommendedName>
    <alternativeName>
        <fullName evidence="11">O-succinylhomoserine (thiol)-lyase</fullName>
    </alternativeName>
</protein>
<evidence type="ECO:0000256" key="3">
    <source>
        <dbReference type="ARBA" id="ARBA00022679"/>
    </source>
</evidence>
<evidence type="ECO:0000256" key="7">
    <source>
        <dbReference type="ARBA" id="ARBA00058439"/>
    </source>
</evidence>
<evidence type="ECO:0000256" key="6">
    <source>
        <dbReference type="ARBA" id="ARBA00051441"/>
    </source>
</evidence>
<evidence type="ECO:0000256" key="8">
    <source>
        <dbReference type="ARBA" id="ARBA00060510"/>
    </source>
</evidence>
<evidence type="ECO:0000256" key="12">
    <source>
        <dbReference type="RuleBase" id="RU362118"/>
    </source>
</evidence>
<dbReference type="Gene3D" id="3.40.640.10">
    <property type="entry name" value="Type I PLP-dependent aspartate aminotransferase-like (Major domain)"/>
    <property type="match status" value="1"/>
</dbReference>
<dbReference type="PANTHER" id="PTHR42699">
    <property type="match status" value="1"/>
</dbReference>
<evidence type="ECO:0000256" key="1">
    <source>
        <dbReference type="ARBA" id="ARBA00001933"/>
    </source>
</evidence>
<dbReference type="GO" id="GO:0009086">
    <property type="term" value="P:methionine biosynthetic process"/>
    <property type="evidence" value="ECO:0007669"/>
    <property type="project" value="UniProtKB-KW"/>
</dbReference>
<sequence>MISQKIGDSIPNNTAHAVSVTLPTWEATVGYEKGEDWVVERMSTGYPRFFIHQEIKLLCKLLEDCYGRESERCLVFPTYNVAKRCREFIKRYTTLHQVNVRILQLSTPSPKSEDERAYRIETHISIAFFPASEFSVAKQYWQHSGEGISSRMGEYCLHELKYLAEGIEEHRSNSPGNNQVEQRSRKSRSSRSSIVDLSNNTNEYSTFIEERFGRNLDMRFHNDAKSLLKRRIAGKIGESQDEGLASTERATISKLSQDDVYLYPSGMTSIFNAYLAILSIGHADRKSVCFGFPYVDTLNILKKFGPGVHFYGLGDDTSLDELEQQLASGLKISSLFCECPSNPLLKTPDLLRVKSLAQRYDFLVVVDETIGNFLNIHVLPYADMVVSSLTKVFSGASNVMGGSLILNPDSPHYDSLKAYFNAHFEDLYWAQDVIYMERNSRDFETRSEKVNRNAEAVVNYLSKSPLIREIFYPSLSGSKKHYDKIKTPLGGYGGLLSLVFHEEEKAKCFFNSLKLSKGPSLGTNFTLACPYSILAHFQELDEIEKWGVDRNLIRISIGLEPELQLLAIFKEALQTASEVEINERIATIE</sequence>
<dbReference type="Proteomes" id="UP000094565">
    <property type="component" value="Chromosome 2"/>
</dbReference>
<dbReference type="FunFam" id="3.90.1150.10:FF:000063">
    <property type="entry name" value="Probable cystathionine gamma-synthase"/>
    <property type="match status" value="1"/>
</dbReference>
<dbReference type="InterPro" id="IPR000277">
    <property type="entry name" value="Cys/Met-Metab_PyrdxlP-dep_enz"/>
</dbReference>
<comment type="function">
    <text evidence="7">Catalyzes the formation of L-cystathionine from O-succinyl-L-homoserine (OSHS) and L-cysteine, via a gamma-replacement reaction. In the absence of thiol, catalyzes gamma-elimination to form 2-oxobutanoate, succinate and ammonia.</text>
</comment>
<evidence type="ECO:0000256" key="2">
    <source>
        <dbReference type="ARBA" id="ARBA00022605"/>
    </source>
</evidence>
<feature type="region of interest" description="Disordered" evidence="13">
    <location>
        <begin position="169"/>
        <end position="195"/>
    </location>
</feature>
<dbReference type="AlphaFoldDB" id="A0A1B2JBI5"/>
<comment type="cofactor">
    <cofactor evidence="1 12">
        <name>pyridoxal 5'-phosphate</name>
        <dbReference type="ChEBI" id="CHEBI:597326"/>
    </cofactor>
</comment>
<dbReference type="GO" id="GO:0030170">
    <property type="term" value="F:pyridoxal phosphate binding"/>
    <property type="evidence" value="ECO:0007669"/>
    <property type="project" value="InterPro"/>
</dbReference>
<evidence type="ECO:0000256" key="10">
    <source>
        <dbReference type="ARBA" id="ARBA00066530"/>
    </source>
</evidence>
<evidence type="ECO:0000313" key="15">
    <source>
        <dbReference type="Proteomes" id="UP000094565"/>
    </source>
</evidence>
<dbReference type="InterPro" id="IPR015424">
    <property type="entry name" value="PyrdxlP-dep_Trfase"/>
</dbReference>
<dbReference type="EMBL" id="CP014585">
    <property type="protein sequence ID" value="ANZ75342.1"/>
    <property type="molecule type" value="Genomic_DNA"/>
</dbReference>
<organism evidence="14 15">
    <name type="scientific">Komagataella pastoris</name>
    <name type="common">Yeast</name>
    <name type="synonym">Pichia pastoris</name>
    <dbReference type="NCBI Taxonomy" id="4922"/>
    <lineage>
        <taxon>Eukaryota</taxon>
        <taxon>Fungi</taxon>
        <taxon>Dikarya</taxon>
        <taxon>Ascomycota</taxon>
        <taxon>Saccharomycotina</taxon>
        <taxon>Pichiomycetes</taxon>
        <taxon>Pichiales</taxon>
        <taxon>Pichiaceae</taxon>
        <taxon>Komagataella</taxon>
    </lineage>
</organism>
<dbReference type="Pfam" id="PF01053">
    <property type="entry name" value="Cys_Met_Meta_PP"/>
    <property type="match status" value="1"/>
</dbReference>
<evidence type="ECO:0000256" key="9">
    <source>
        <dbReference type="ARBA" id="ARBA00061376"/>
    </source>
</evidence>
<dbReference type="EC" id="2.5.1.48" evidence="10"/>
<reference evidence="14 15" key="1">
    <citation type="submission" date="2016-02" db="EMBL/GenBank/DDBJ databases">
        <title>Comparative genomic and transcriptomic foundation for Pichia pastoris.</title>
        <authorList>
            <person name="Love K.R."/>
            <person name="Shah K.A."/>
            <person name="Whittaker C.A."/>
            <person name="Wu J."/>
            <person name="Bartlett M.C."/>
            <person name="Ma D."/>
            <person name="Leeson R.L."/>
            <person name="Priest M."/>
            <person name="Young S.K."/>
            <person name="Love J.C."/>
        </authorList>
    </citation>
    <scope>NUCLEOTIDE SEQUENCE [LARGE SCALE GENOMIC DNA]</scope>
    <source>
        <strain evidence="14 15">ATCC 28485</strain>
    </source>
</reference>
<accession>A0A1B2JBI5</accession>
<evidence type="ECO:0000256" key="13">
    <source>
        <dbReference type="SAM" id="MobiDB-lite"/>
    </source>
</evidence>
<keyword evidence="4 12" id="KW-0663">Pyridoxal phosphate</keyword>
<dbReference type="PANTHER" id="PTHR42699:SF1">
    <property type="entry name" value="CYSTATHIONINE GAMMA-SYNTHASE-RELATED"/>
    <property type="match status" value="1"/>
</dbReference>
<comment type="catalytic activity">
    <reaction evidence="6">
        <text>O-succinyl-L-homoserine + L-cysteine = L,L-cystathionine + succinate + H(+)</text>
        <dbReference type="Rhea" id="RHEA:20397"/>
        <dbReference type="ChEBI" id="CHEBI:15378"/>
        <dbReference type="ChEBI" id="CHEBI:30031"/>
        <dbReference type="ChEBI" id="CHEBI:35235"/>
        <dbReference type="ChEBI" id="CHEBI:57661"/>
        <dbReference type="ChEBI" id="CHEBI:58161"/>
        <dbReference type="EC" id="2.5.1.48"/>
    </reaction>
</comment>